<keyword evidence="5 11" id="KW-0812">Transmembrane</keyword>
<dbReference type="InterPro" id="IPR006182">
    <property type="entry name" value="FliF_N_dom"/>
</dbReference>
<dbReference type="Pfam" id="PF08345">
    <property type="entry name" value="YscJ_FliF_C"/>
    <property type="match status" value="1"/>
</dbReference>
<dbReference type="GO" id="GO:0071973">
    <property type="term" value="P:bacterial-type flagellum-dependent cell motility"/>
    <property type="evidence" value="ECO:0007669"/>
    <property type="project" value="InterPro"/>
</dbReference>
<keyword evidence="14" id="KW-0282">Flagellum</keyword>
<evidence type="ECO:0000256" key="5">
    <source>
        <dbReference type="ARBA" id="ARBA00022692"/>
    </source>
</evidence>
<evidence type="ECO:0000256" key="6">
    <source>
        <dbReference type="ARBA" id="ARBA00022989"/>
    </source>
</evidence>
<dbReference type="InterPro" id="IPR013556">
    <property type="entry name" value="Flag_M-ring_C"/>
</dbReference>
<evidence type="ECO:0000256" key="7">
    <source>
        <dbReference type="ARBA" id="ARBA00023136"/>
    </source>
</evidence>
<dbReference type="InterPro" id="IPR045851">
    <property type="entry name" value="AMP-bd_C_sf"/>
</dbReference>
<accession>A0A1Y5PXD1</accession>
<evidence type="ECO:0000256" key="1">
    <source>
        <dbReference type="ARBA" id="ARBA00004117"/>
    </source>
</evidence>
<sequence>MAEAQILTPVPNSRDDGAANRLPVLGGRLAPFTQFIRQPAVQRALPAIAMTSAIGIAALAYFTMQAAPQAQLFAGLDDADKAAVAEALQSQGIAHSIDASTGALTVDADKLHQARIALAGQGLPKAAPSGDSLIASLPMGSSRAIEGEALRSAREADLSRTIETIDAVKSARVHVAAAEPSLFVRDDKPATASVMLTLQNGRSLSDGQVQAIRFLVASSVPGMNADQVSVIDQRGALLSDTASGSDMKAFQLQLQIEDRFRRALDTLLGPMLGAGNYTVEVHADVDMSESQATRESFPENDRALTSERITRSTSGTSAPAVGIPGALSNQPPQATTVTAEGPQPAAPGAPAPGIESNENAARAYEVGREISVTHSPQGRLRRVSVAVALNQGKKALTQADLTKIDSLVKGAIGYDATRGDLVAISQRPFAPVENSEPAFYDQGWFLPLVKQVGAILAALLAFLFIGRPMIRAAKERAARRAEQNQELEASLLAATDRPALAGGSNHREITLEMIEQAPSYEARANLVRAFVRQDSARAALVVRHLMQEGARA</sequence>
<feature type="compositionally biased region" description="Polar residues" evidence="10">
    <location>
        <begin position="327"/>
        <end position="338"/>
    </location>
</feature>
<dbReference type="GO" id="GO:0003774">
    <property type="term" value="F:cytoskeletal motor activity"/>
    <property type="evidence" value="ECO:0007669"/>
    <property type="project" value="InterPro"/>
</dbReference>
<name>A0A1Y5PXD1_9SPHN</name>
<keyword evidence="14" id="KW-0969">Cilium</keyword>
<dbReference type="KEGG" id="sphu:SPPYR_3534"/>
<feature type="transmembrane region" description="Helical" evidence="11">
    <location>
        <begin position="444"/>
        <end position="466"/>
    </location>
</feature>
<keyword evidence="6 11" id="KW-1133">Transmembrane helix</keyword>
<comment type="function">
    <text evidence="9">The M ring may be actively involved in energy transduction.</text>
</comment>
<evidence type="ECO:0000313" key="14">
    <source>
        <dbReference type="EMBL" id="SBV34649.1"/>
    </source>
</evidence>
<feature type="transmembrane region" description="Helical" evidence="11">
    <location>
        <begin position="44"/>
        <end position="64"/>
    </location>
</feature>
<keyword evidence="14" id="KW-0966">Cell projection</keyword>
<dbReference type="NCBIfam" id="TIGR00206">
    <property type="entry name" value="fliF"/>
    <property type="match status" value="1"/>
</dbReference>
<feature type="compositionally biased region" description="Basic and acidic residues" evidence="10">
    <location>
        <begin position="296"/>
        <end position="310"/>
    </location>
</feature>
<evidence type="ECO:0000259" key="13">
    <source>
        <dbReference type="Pfam" id="PF08345"/>
    </source>
</evidence>
<keyword evidence="4" id="KW-1003">Cell membrane</keyword>
<evidence type="ECO:0000256" key="3">
    <source>
        <dbReference type="ARBA" id="ARBA00007971"/>
    </source>
</evidence>
<dbReference type="RefSeq" id="WP_295321618.1">
    <property type="nucleotide sequence ID" value="NZ_LT598653.1"/>
</dbReference>
<evidence type="ECO:0000256" key="9">
    <source>
        <dbReference type="PIRNR" id="PIRNR004862"/>
    </source>
</evidence>
<dbReference type="InterPro" id="IPR000067">
    <property type="entry name" value="FlgMring_FliF"/>
</dbReference>
<dbReference type="PANTHER" id="PTHR30046">
    <property type="entry name" value="FLAGELLAR M-RING PROTEIN"/>
    <property type="match status" value="1"/>
</dbReference>
<comment type="subcellular location">
    <subcellularLocation>
        <location evidence="1 9">Bacterial flagellum basal body</location>
    </subcellularLocation>
    <subcellularLocation>
        <location evidence="2">Cell membrane</location>
        <topology evidence="2">Multi-pass membrane protein</topology>
    </subcellularLocation>
</comment>
<evidence type="ECO:0000256" key="10">
    <source>
        <dbReference type="SAM" id="MobiDB-lite"/>
    </source>
</evidence>
<evidence type="ECO:0000256" key="4">
    <source>
        <dbReference type="ARBA" id="ARBA00022475"/>
    </source>
</evidence>
<evidence type="ECO:0000259" key="12">
    <source>
        <dbReference type="Pfam" id="PF01514"/>
    </source>
</evidence>
<dbReference type="AlphaFoldDB" id="A0A1Y5PXD1"/>
<organism evidence="14">
    <name type="scientific">uncultured Sphingopyxis sp</name>
    <dbReference type="NCBI Taxonomy" id="310581"/>
    <lineage>
        <taxon>Bacteria</taxon>
        <taxon>Pseudomonadati</taxon>
        <taxon>Pseudomonadota</taxon>
        <taxon>Alphaproteobacteria</taxon>
        <taxon>Sphingomonadales</taxon>
        <taxon>Sphingomonadaceae</taxon>
        <taxon>Sphingopyxis</taxon>
        <taxon>environmental samples</taxon>
    </lineage>
</organism>
<comment type="similarity">
    <text evidence="3 9">Belongs to the FliF family.</text>
</comment>
<feature type="domain" description="Flagellar M-ring C-terminal" evidence="13">
    <location>
        <begin position="268"/>
        <end position="429"/>
    </location>
</feature>
<proteinExistence type="inferred from homology"/>
<keyword evidence="7 11" id="KW-0472">Membrane</keyword>
<dbReference type="GO" id="GO:0005886">
    <property type="term" value="C:plasma membrane"/>
    <property type="evidence" value="ECO:0007669"/>
    <property type="project" value="UniProtKB-SubCell"/>
</dbReference>
<gene>
    <name evidence="14" type="ORF">SPPYR_3534</name>
</gene>
<dbReference type="PRINTS" id="PR01009">
    <property type="entry name" value="FLGMRINGFLIF"/>
</dbReference>
<dbReference type="InterPro" id="IPR043427">
    <property type="entry name" value="YscJ/FliF"/>
</dbReference>
<evidence type="ECO:0000256" key="11">
    <source>
        <dbReference type="SAM" id="Phobius"/>
    </source>
</evidence>
<dbReference type="GO" id="GO:0009431">
    <property type="term" value="C:bacterial-type flagellum basal body, MS ring"/>
    <property type="evidence" value="ECO:0007669"/>
    <property type="project" value="InterPro"/>
</dbReference>
<feature type="region of interest" description="Disordered" evidence="10">
    <location>
        <begin position="289"/>
        <end position="355"/>
    </location>
</feature>
<feature type="domain" description="Flagellar M-ring N-terminal" evidence="12">
    <location>
        <begin position="69"/>
        <end position="239"/>
    </location>
</feature>
<dbReference type="PIRSF" id="PIRSF004862">
    <property type="entry name" value="FliF"/>
    <property type="match status" value="1"/>
</dbReference>
<dbReference type="PANTHER" id="PTHR30046:SF0">
    <property type="entry name" value="FLAGELLAR M-RING PROTEIN"/>
    <property type="match status" value="1"/>
</dbReference>
<dbReference type="EMBL" id="LT598653">
    <property type="protein sequence ID" value="SBV34649.1"/>
    <property type="molecule type" value="Genomic_DNA"/>
</dbReference>
<protein>
    <recommendedName>
        <fullName evidence="9">Flagellar M-ring protein</fullName>
    </recommendedName>
</protein>
<evidence type="ECO:0000256" key="8">
    <source>
        <dbReference type="ARBA" id="ARBA00023143"/>
    </source>
</evidence>
<dbReference type="Gene3D" id="3.30.300.30">
    <property type="match status" value="1"/>
</dbReference>
<keyword evidence="8 9" id="KW-0975">Bacterial flagellum</keyword>
<evidence type="ECO:0000256" key="2">
    <source>
        <dbReference type="ARBA" id="ARBA00004651"/>
    </source>
</evidence>
<reference evidence="14" key="1">
    <citation type="submission" date="2016-03" db="EMBL/GenBank/DDBJ databases">
        <authorList>
            <person name="Ploux O."/>
        </authorList>
    </citation>
    <scope>NUCLEOTIDE SEQUENCE</scope>
    <source>
        <strain evidence="14">UC10</strain>
    </source>
</reference>
<dbReference type="Pfam" id="PF01514">
    <property type="entry name" value="YscJ_FliF"/>
    <property type="match status" value="1"/>
</dbReference>